<accession>A0AAX6MRR4</accession>
<dbReference type="PANTHER" id="PTHR43205">
    <property type="entry name" value="PROSTAGLANDIN REDUCTASE"/>
    <property type="match status" value="1"/>
</dbReference>
<feature type="domain" description="Enoyl reductase (ER)" evidence="4">
    <location>
        <begin position="20"/>
        <end position="349"/>
    </location>
</feature>
<dbReference type="InterPro" id="IPR041694">
    <property type="entry name" value="ADH_N_2"/>
</dbReference>
<dbReference type="InterPro" id="IPR013149">
    <property type="entry name" value="ADH-like_C"/>
</dbReference>
<dbReference type="GO" id="GO:0016628">
    <property type="term" value="F:oxidoreductase activity, acting on the CH-CH group of donors, NAD or NADP as acceptor"/>
    <property type="evidence" value="ECO:0007669"/>
    <property type="project" value="InterPro"/>
</dbReference>
<dbReference type="Pfam" id="PF00107">
    <property type="entry name" value="ADH_zinc_N"/>
    <property type="match status" value="1"/>
</dbReference>
<keyword evidence="6" id="KW-1185">Reference proteome</keyword>
<dbReference type="Gene3D" id="3.90.180.10">
    <property type="entry name" value="Medium-chain alcohol dehydrogenases, catalytic domain"/>
    <property type="match status" value="1"/>
</dbReference>
<evidence type="ECO:0000256" key="3">
    <source>
        <dbReference type="ARBA" id="ARBA00083301"/>
    </source>
</evidence>
<protein>
    <recommendedName>
        <fullName evidence="2">Dehydrogenase FUB6</fullName>
    </recommendedName>
    <alternativeName>
        <fullName evidence="3">Fusaric acid biosynthesis protein 6</fullName>
    </alternativeName>
</protein>
<evidence type="ECO:0000259" key="4">
    <source>
        <dbReference type="SMART" id="SM00829"/>
    </source>
</evidence>
<dbReference type="AlphaFoldDB" id="A0AAX6MRR4"/>
<evidence type="ECO:0000256" key="2">
    <source>
        <dbReference type="ARBA" id="ARBA00069006"/>
    </source>
</evidence>
<gene>
    <name evidence="5" type="ORF">Daesc_004843</name>
</gene>
<evidence type="ECO:0000256" key="1">
    <source>
        <dbReference type="ARBA" id="ARBA00023002"/>
    </source>
</evidence>
<dbReference type="CDD" id="cd05288">
    <property type="entry name" value="PGDH"/>
    <property type="match status" value="1"/>
</dbReference>
<dbReference type="InterPro" id="IPR020843">
    <property type="entry name" value="ER"/>
</dbReference>
<evidence type="ECO:0000313" key="5">
    <source>
        <dbReference type="EMBL" id="KAK6954871.1"/>
    </source>
</evidence>
<evidence type="ECO:0000313" key="6">
    <source>
        <dbReference type="Proteomes" id="UP001369815"/>
    </source>
</evidence>
<reference evidence="5 6" key="1">
    <citation type="journal article" date="2024" name="Front Chem Biol">
        <title>Unveiling the potential of Daldinia eschscholtzii MFLUCC 19-0629 through bioactivity and bioinformatics studies for enhanced sustainable agriculture production.</title>
        <authorList>
            <person name="Brooks S."/>
            <person name="Weaver J.A."/>
            <person name="Klomchit A."/>
            <person name="Alharthi S.A."/>
            <person name="Onlamun T."/>
            <person name="Nurani R."/>
            <person name="Vong T.K."/>
            <person name="Alberti F."/>
            <person name="Greco C."/>
        </authorList>
    </citation>
    <scope>NUCLEOTIDE SEQUENCE [LARGE SCALE GENOMIC DNA]</scope>
    <source>
        <strain evidence="5">MFLUCC 19-0629</strain>
    </source>
</reference>
<dbReference type="Gene3D" id="3.40.50.720">
    <property type="entry name" value="NAD(P)-binding Rossmann-like Domain"/>
    <property type="match status" value="1"/>
</dbReference>
<proteinExistence type="predicted"/>
<dbReference type="InterPro" id="IPR011032">
    <property type="entry name" value="GroES-like_sf"/>
</dbReference>
<dbReference type="Proteomes" id="UP001369815">
    <property type="component" value="Unassembled WGS sequence"/>
</dbReference>
<dbReference type="Pfam" id="PF16884">
    <property type="entry name" value="ADH_N_2"/>
    <property type="match status" value="1"/>
</dbReference>
<dbReference type="InterPro" id="IPR036291">
    <property type="entry name" value="NAD(P)-bd_dom_sf"/>
</dbReference>
<dbReference type="FunFam" id="3.40.50.720:FF:000121">
    <property type="entry name" value="Prostaglandin reductase 2"/>
    <property type="match status" value="1"/>
</dbReference>
<organism evidence="5 6">
    <name type="scientific">Daldinia eschscholtzii</name>
    <dbReference type="NCBI Taxonomy" id="292717"/>
    <lineage>
        <taxon>Eukaryota</taxon>
        <taxon>Fungi</taxon>
        <taxon>Dikarya</taxon>
        <taxon>Ascomycota</taxon>
        <taxon>Pezizomycotina</taxon>
        <taxon>Sordariomycetes</taxon>
        <taxon>Xylariomycetidae</taxon>
        <taxon>Xylariales</taxon>
        <taxon>Hypoxylaceae</taxon>
        <taxon>Daldinia</taxon>
    </lineage>
</organism>
<sequence>MHPNKTFIYKLYTPHCPVPGVHLTVESRPFDEDAAPPPGGITVKNTYLSLDPYMRGQMRLPTEGGTYSAAWIEGEPAVLTTLANVLKSDNPRFKPGDVVLAMADAGEFAAVPAELANITRPCPPLPAGTAISPPAIIGALGVPALSAYISFFEFVPEPRSGKTLWVSAASGGVGQVVGQLAKMHGMKVIGSTGSSEKVDFLVNELGFDAAWNYKEETTVDALKRLVPDGVDVYYDNVGGEQLETALTAMKDYGTIVASGMMSQYNLLDEEKYGIKTGMNIFLKRLTIKGFVCSDPQHISKYLESFTTNMTNWVAEGKIKTREEVVVGIDNAPVAFVRMLQGNKLGKLVVKVDDN</sequence>
<dbReference type="SUPFAM" id="SSF51735">
    <property type="entry name" value="NAD(P)-binding Rossmann-fold domains"/>
    <property type="match status" value="1"/>
</dbReference>
<dbReference type="PANTHER" id="PTHR43205:SF7">
    <property type="entry name" value="PROSTAGLANDIN REDUCTASE 1"/>
    <property type="match status" value="1"/>
</dbReference>
<dbReference type="EMBL" id="JBANMG010000004">
    <property type="protein sequence ID" value="KAK6954871.1"/>
    <property type="molecule type" value="Genomic_DNA"/>
</dbReference>
<dbReference type="InterPro" id="IPR045010">
    <property type="entry name" value="MDR_fam"/>
</dbReference>
<dbReference type="SUPFAM" id="SSF50129">
    <property type="entry name" value="GroES-like"/>
    <property type="match status" value="1"/>
</dbReference>
<dbReference type="SMART" id="SM00829">
    <property type="entry name" value="PKS_ER"/>
    <property type="match status" value="1"/>
</dbReference>
<keyword evidence="1" id="KW-0560">Oxidoreductase</keyword>
<comment type="caution">
    <text evidence="5">The sequence shown here is derived from an EMBL/GenBank/DDBJ whole genome shotgun (WGS) entry which is preliminary data.</text>
</comment>
<name>A0AAX6MRR4_9PEZI</name>